<comment type="subcellular location">
    <subcellularLocation>
        <location evidence="6">Cytoplasm</location>
    </subcellularLocation>
</comment>
<evidence type="ECO:0000313" key="12">
    <source>
        <dbReference type="Proteomes" id="UP000316208"/>
    </source>
</evidence>
<organism evidence="11 12">
    <name type="scientific">Paenibacillus popilliae</name>
    <name type="common">Bacillus popilliae</name>
    <dbReference type="NCBI Taxonomy" id="78057"/>
    <lineage>
        <taxon>Bacteria</taxon>
        <taxon>Bacillati</taxon>
        <taxon>Bacillota</taxon>
        <taxon>Bacilli</taxon>
        <taxon>Bacillales</taxon>
        <taxon>Paenibacillaceae</taxon>
        <taxon>Paenibacillus</taxon>
    </lineage>
</organism>
<dbReference type="EMBL" id="SADY01000002">
    <property type="protein sequence ID" value="TQR45584.1"/>
    <property type="molecule type" value="Genomic_DNA"/>
</dbReference>
<evidence type="ECO:0000256" key="4">
    <source>
        <dbReference type="ARBA" id="ARBA00023125"/>
    </source>
</evidence>
<sequence length="376" mass="43106">MANDQHTGLDAEAALEHVKDQLIELGKKRGSLSYKDITEKLSTFDQDPEQMDEFYEQLSDLGIEVVNETEDGLGNRNNGDRENGDNEDFHFDDDLSLPPGIKINDPVRMYLKEIGRVPLLSAEEEIELAKRIEQEDEEAKKRLTEANLRLVVSIAKRYVGRGMLFLDLIQEGNMGLIKAVEKFDYSKGYKFSTYATWWIRQAITRAIADQARTIRIPVHMVETINKLVRVSRQLLQELGREPTPEEIAAEMELSVEKVREIMKIAQEPVSLETPIGEEDDSHLGDFIEDQEALAPADAAAYELLKEQLEDVLDTLTEREENVLRLRFGLDDGRTRTLEEVGKVFGVTRERIRQIEAKALRKLRHPSRSKRLKDFLE</sequence>
<evidence type="ECO:0000256" key="2">
    <source>
        <dbReference type="ARBA" id="ARBA00023015"/>
    </source>
</evidence>
<dbReference type="PANTHER" id="PTHR30603:SF60">
    <property type="entry name" value="RNA POLYMERASE SIGMA FACTOR RPOD"/>
    <property type="match status" value="1"/>
</dbReference>
<dbReference type="InterPro" id="IPR013324">
    <property type="entry name" value="RNA_pol_sigma_r3/r4-like"/>
</dbReference>
<feature type="compositionally biased region" description="Basic and acidic residues" evidence="8">
    <location>
        <begin position="78"/>
        <end position="91"/>
    </location>
</feature>
<dbReference type="InterPro" id="IPR050239">
    <property type="entry name" value="Sigma-70_RNA_pol_init_factors"/>
</dbReference>
<evidence type="ECO:0000256" key="5">
    <source>
        <dbReference type="ARBA" id="ARBA00023163"/>
    </source>
</evidence>
<keyword evidence="1 6" id="KW-0963">Cytoplasm</keyword>
<name>A0ABY3AS20_PAEPP</name>
<dbReference type="InterPro" id="IPR009042">
    <property type="entry name" value="RNA_pol_sigma70_r1_2"/>
</dbReference>
<feature type="domain" description="RNA polymerase sigma-70" evidence="10">
    <location>
        <begin position="336"/>
        <end position="362"/>
    </location>
</feature>
<keyword evidence="2 6" id="KW-0805">Transcription regulation</keyword>
<feature type="DNA-binding region" description="H-T-H motif" evidence="6">
    <location>
        <begin position="337"/>
        <end position="356"/>
    </location>
</feature>
<comment type="subunit">
    <text evidence="6">Interacts transiently with the RNA polymerase catalytic core.</text>
</comment>
<dbReference type="NCBIfam" id="TIGR02393">
    <property type="entry name" value="RpoD_Cterm"/>
    <property type="match status" value="1"/>
</dbReference>
<evidence type="ECO:0000256" key="8">
    <source>
        <dbReference type="SAM" id="MobiDB-lite"/>
    </source>
</evidence>
<keyword evidence="12" id="KW-1185">Reference proteome</keyword>
<dbReference type="InterPro" id="IPR007630">
    <property type="entry name" value="RNA_pol_sigma70_r4"/>
</dbReference>
<dbReference type="InterPro" id="IPR014284">
    <property type="entry name" value="RNA_pol_sigma-70_dom"/>
</dbReference>
<dbReference type="CDD" id="cd06171">
    <property type="entry name" value="Sigma70_r4"/>
    <property type="match status" value="1"/>
</dbReference>
<dbReference type="Pfam" id="PF04545">
    <property type="entry name" value="Sigma70_r4"/>
    <property type="match status" value="1"/>
</dbReference>
<feature type="region of interest" description="Sigma-70 factor domain-2" evidence="6">
    <location>
        <begin position="143"/>
        <end position="213"/>
    </location>
</feature>
<dbReference type="InterPro" id="IPR007127">
    <property type="entry name" value="RNA_pol_sigma_70_r1_1"/>
</dbReference>
<evidence type="ECO:0000256" key="7">
    <source>
        <dbReference type="SAM" id="Coils"/>
    </source>
</evidence>
<evidence type="ECO:0000256" key="3">
    <source>
        <dbReference type="ARBA" id="ARBA00023082"/>
    </source>
</evidence>
<keyword evidence="4 6" id="KW-0238">DNA-binding</keyword>
<feature type="region of interest" description="Sigma-70 factor domain-3" evidence="6">
    <location>
        <begin position="222"/>
        <end position="298"/>
    </location>
</feature>
<dbReference type="SUPFAM" id="SSF88946">
    <property type="entry name" value="Sigma2 domain of RNA polymerase sigma factors"/>
    <property type="match status" value="1"/>
</dbReference>
<dbReference type="SUPFAM" id="SSF88659">
    <property type="entry name" value="Sigma3 and sigma4 domains of RNA polymerase sigma factors"/>
    <property type="match status" value="2"/>
</dbReference>
<keyword evidence="7" id="KW-0175">Coiled coil</keyword>
<feature type="region of interest" description="Disordered" evidence="8">
    <location>
        <begin position="69"/>
        <end position="91"/>
    </location>
</feature>
<dbReference type="InterPro" id="IPR013325">
    <property type="entry name" value="RNA_pol_sigma_r2"/>
</dbReference>
<dbReference type="PROSITE" id="PS00716">
    <property type="entry name" value="SIGMA70_2"/>
    <property type="match status" value="1"/>
</dbReference>
<comment type="caution">
    <text evidence="11">The sequence shown here is derived from an EMBL/GenBank/DDBJ whole genome shotgun (WGS) entry which is preliminary data.</text>
</comment>
<dbReference type="Gene3D" id="1.10.601.10">
    <property type="entry name" value="RNA Polymerase Primary Sigma Factor"/>
    <property type="match status" value="2"/>
</dbReference>
<evidence type="ECO:0000259" key="9">
    <source>
        <dbReference type="PROSITE" id="PS00715"/>
    </source>
</evidence>
<dbReference type="Pfam" id="PF03979">
    <property type="entry name" value="Sigma70_r1_1"/>
    <property type="match status" value="1"/>
</dbReference>
<feature type="domain" description="RNA polymerase sigma-70" evidence="9">
    <location>
        <begin position="167"/>
        <end position="180"/>
    </location>
</feature>
<dbReference type="Gene3D" id="1.10.220.120">
    <property type="entry name" value="Sigma-70 factor, region 1.1"/>
    <property type="match status" value="1"/>
</dbReference>
<evidence type="ECO:0000256" key="1">
    <source>
        <dbReference type="ARBA" id="ARBA00022490"/>
    </source>
</evidence>
<accession>A0ABY3AS20</accession>
<reference evidence="11 12" key="1">
    <citation type="submission" date="2018-03" db="EMBL/GenBank/DDBJ databases">
        <title>Aerobic endospore-forming bacteria genome sequencing and assembly.</title>
        <authorList>
            <person name="Cavalcante D.A."/>
            <person name="Driks A."/>
            <person name="Putonti C."/>
            <person name="De-Souza M.T."/>
        </authorList>
    </citation>
    <scope>NUCLEOTIDE SEQUENCE [LARGE SCALE GENOMIC DNA]</scope>
    <source>
        <strain evidence="11 12">SDF0028</strain>
    </source>
</reference>
<keyword evidence="3 6" id="KW-0731">Sigma factor</keyword>
<gene>
    <name evidence="11" type="primary">rpoD</name>
    <name evidence="6" type="synonym">sigA</name>
    <name evidence="11" type="ORF">C7Y44_07525</name>
</gene>
<dbReference type="InterPro" id="IPR007624">
    <property type="entry name" value="RNA_pol_sigma70_r3"/>
</dbReference>
<dbReference type="InterPro" id="IPR042189">
    <property type="entry name" value="RNA_pol_sigma_70_r1_1_sf"/>
</dbReference>
<dbReference type="HAMAP" id="MF_00963">
    <property type="entry name" value="Sigma70_RpoD_SigA"/>
    <property type="match status" value="1"/>
</dbReference>
<protein>
    <recommendedName>
        <fullName evidence="6">RNA polymerase sigma factor SigA</fullName>
    </recommendedName>
</protein>
<dbReference type="NCBIfam" id="NF006666">
    <property type="entry name" value="PRK09210.1"/>
    <property type="match status" value="1"/>
</dbReference>
<dbReference type="Pfam" id="PF04542">
    <property type="entry name" value="Sigma70_r2"/>
    <property type="match status" value="1"/>
</dbReference>
<dbReference type="Pfam" id="PF04539">
    <property type="entry name" value="Sigma70_r3"/>
    <property type="match status" value="1"/>
</dbReference>
<dbReference type="InterPro" id="IPR000943">
    <property type="entry name" value="RNA_pol_sigma70"/>
</dbReference>
<feature type="coiled-coil region" evidence="7">
    <location>
        <begin position="298"/>
        <end position="325"/>
    </location>
</feature>
<dbReference type="Pfam" id="PF00140">
    <property type="entry name" value="Sigma70_r1_2"/>
    <property type="match status" value="1"/>
</dbReference>
<keyword evidence="5 6" id="KW-0804">Transcription</keyword>
<evidence type="ECO:0000256" key="6">
    <source>
        <dbReference type="HAMAP-Rule" id="MF_00963"/>
    </source>
</evidence>
<dbReference type="NCBIfam" id="TIGR02937">
    <property type="entry name" value="sigma70-ECF"/>
    <property type="match status" value="1"/>
</dbReference>
<comment type="similarity">
    <text evidence="6">Belongs to the sigma-70 factor family. RpoD/SigA subfamily.</text>
</comment>
<dbReference type="PROSITE" id="PS00715">
    <property type="entry name" value="SIGMA70_1"/>
    <property type="match status" value="1"/>
</dbReference>
<dbReference type="PANTHER" id="PTHR30603">
    <property type="entry name" value="RNA POLYMERASE SIGMA FACTOR RPO"/>
    <property type="match status" value="1"/>
</dbReference>
<dbReference type="RefSeq" id="WP_142543509.1">
    <property type="nucleotide sequence ID" value="NZ_SADY01000002.1"/>
</dbReference>
<dbReference type="InterPro" id="IPR012760">
    <property type="entry name" value="RNA_pol_sigma_RpoD_C"/>
</dbReference>
<feature type="short sequence motif" description="Interaction with polymerase core subunit RpoC" evidence="6">
    <location>
        <begin position="167"/>
        <end position="170"/>
    </location>
</feature>
<dbReference type="InterPro" id="IPR007627">
    <property type="entry name" value="RNA_pol_sigma70_r2"/>
</dbReference>
<feature type="coiled-coil region" evidence="7">
    <location>
        <begin position="119"/>
        <end position="149"/>
    </location>
</feature>
<dbReference type="InterPro" id="IPR036388">
    <property type="entry name" value="WH-like_DNA-bd_sf"/>
</dbReference>
<dbReference type="Proteomes" id="UP000316208">
    <property type="component" value="Unassembled WGS sequence"/>
</dbReference>
<dbReference type="InterPro" id="IPR028630">
    <property type="entry name" value="Sigma70_RpoD"/>
</dbReference>
<dbReference type="PRINTS" id="PR00046">
    <property type="entry name" value="SIGMA70FCT"/>
</dbReference>
<proteinExistence type="inferred from homology"/>
<evidence type="ECO:0000313" key="11">
    <source>
        <dbReference type="EMBL" id="TQR45584.1"/>
    </source>
</evidence>
<comment type="function">
    <text evidence="6">Sigma factors are initiation factors that promote the attachment of RNA polymerase to specific initiation sites and are then released. This sigma factor is the primary sigma factor during exponential growth.</text>
</comment>
<evidence type="ECO:0000259" key="10">
    <source>
        <dbReference type="PROSITE" id="PS00716"/>
    </source>
</evidence>
<dbReference type="Gene3D" id="1.10.10.10">
    <property type="entry name" value="Winged helix-like DNA-binding domain superfamily/Winged helix DNA-binding domain"/>
    <property type="match status" value="2"/>
</dbReference>
<feature type="region of interest" description="Sigma-70 factor domain-4" evidence="6">
    <location>
        <begin position="311"/>
        <end position="364"/>
    </location>
</feature>